<accession>A0AAD5X3C4</accession>
<evidence type="ECO:0000313" key="2">
    <source>
        <dbReference type="Proteomes" id="UP001212841"/>
    </source>
</evidence>
<proteinExistence type="predicted"/>
<dbReference type="AlphaFoldDB" id="A0AAD5X3C4"/>
<gene>
    <name evidence="1" type="ORF">HK097_009310</name>
</gene>
<organism evidence="1 2">
    <name type="scientific">Rhizophlyctis rosea</name>
    <dbReference type="NCBI Taxonomy" id="64517"/>
    <lineage>
        <taxon>Eukaryota</taxon>
        <taxon>Fungi</taxon>
        <taxon>Fungi incertae sedis</taxon>
        <taxon>Chytridiomycota</taxon>
        <taxon>Chytridiomycota incertae sedis</taxon>
        <taxon>Chytridiomycetes</taxon>
        <taxon>Rhizophlyctidales</taxon>
        <taxon>Rhizophlyctidaceae</taxon>
        <taxon>Rhizophlyctis</taxon>
    </lineage>
</organism>
<name>A0AAD5X3C4_9FUNG</name>
<dbReference type="EMBL" id="JADGJD010000603">
    <property type="protein sequence ID" value="KAJ3049728.1"/>
    <property type="molecule type" value="Genomic_DNA"/>
</dbReference>
<dbReference type="Proteomes" id="UP001212841">
    <property type="component" value="Unassembled WGS sequence"/>
</dbReference>
<sequence length="219" mass="22530">MNAANPPARSALLRAAGVAAPAAIPAGTANVVHLELAEAYARDVKRRRSDPAPTATPADSAAAFLYRVETAVDQSFGLQAAIAAAVGPAIGPAVAAAVGPAVAAAIAPLSARMDNLPIRIRNSNLLTAQHAIRPTIKENAHHAATQPVDPGLAALPVPVPVGTALPPLAFFPAAGLTRQGIHELTHANINDLEWFYNVRFGPPAPIAARRDAILVYFAV</sequence>
<reference evidence="1" key="1">
    <citation type="submission" date="2020-05" db="EMBL/GenBank/DDBJ databases">
        <title>Phylogenomic resolution of chytrid fungi.</title>
        <authorList>
            <person name="Stajich J.E."/>
            <person name="Amses K."/>
            <person name="Simmons R."/>
            <person name="Seto K."/>
            <person name="Myers J."/>
            <person name="Bonds A."/>
            <person name="Quandt C.A."/>
            <person name="Barry K."/>
            <person name="Liu P."/>
            <person name="Grigoriev I."/>
            <person name="Longcore J.E."/>
            <person name="James T.Y."/>
        </authorList>
    </citation>
    <scope>NUCLEOTIDE SEQUENCE</scope>
    <source>
        <strain evidence="1">JEL0318</strain>
    </source>
</reference>
<comment type="caution">
    <text evidence="1">The sequence shown here is derived from an EMBL/GenBank/DDBJ whole genome shotgun (WGS) entry which is preliminary data.</text>
</comment>
<evidence type="ECO:0000313" key="1">
    <source>
        <dbReference type="EMBL" id="KAJ3049728.1"/>
    </source>
</evidence>
<keyword evidence="2" id="KW-1185">Reference proteome</keyword>
<protein>
    <submittedName>
        <fullName evidence="1">Uncharacterized protein</fullName>
    </submittedName>
</protein>